<keyword evidence="1" id="KW-1133">Transmembrane helix</keyword>
<feature type="transmembrane region" description="Helical" evidence="1">
    <location>
        <begin position="51"/>
        <end position="73"/>
    </location>
</feature>
<sequence length="80" mass="9950">FLLYILFLMFYNFIFILLRLRFRMELHLIFGCFSFRFQSEVFWFFNFKPSFLLFTLHPSHLSFLCCTLAVLFWELHTLFA</sequence>
<keyword evidence="1" id="KW-0472">Membrane</keyword>
<proteinExistence type="predicted"/>
<name>A0AA38JI33_9AGAR</name>
<evidence type="ECO:0000313" key="3">
    <source>
        <dbReference type="Proteomes" id="UP001176059"/>
    </source>
</evidence>
<feature type="non-terminal residue" evidence="2">
    <location>
        <position position="80"/>
    </location>
</feature>
<comment type="caution">
    <text evidence="2">The sequence shown here is derived from an EMBL/GenBank/DDBJ whole genome shotgun (WGS) entry which is preliminary data.</text>
</comment>
<reference evidence="2" key="2">
    <citation type="journal article" date="2023" name="Proc. Natl. Acad. Sci. U.S.A.">
        <title>A global phylogenomic analysis of the shiitake genus Lentinula.</title>
        <authorList>
            <person name="Sierra-Patev S."/>
            <person name="Min B."/>
            <person name="Naranjo-Ortiz M."/>
            <person name="Looney B."/>
            <person name="Konkel Z."/>
            <person name="Slot J.C."/>
            <person name="Sakamoto Y."/>
            <person name="Steenwyk J.L."/>
            <person name="Rokas A."/>
            <person name="Carro J."/>
            <person name="Camarero S."/>
            <person name="Ferreira P."/>
            <person name="Molpeceres G."/>
            <person name="Ruiz-Duenas F.J."/>
            <person name="Serrano A."/>
            <person name="Henrissat B."/>
            <person name="Drula E."/>
            <person name="Hughes K.W."/>
            <person name="Mata J.L."/>
            <person name="Ishikawa N.K."/>
            <person name="Vargas-Isla R."/>
            <person name="Ushijima S."/>
            <person name="Smith C.A."/>
            <person name="Donoghue J."/>
            <person name="Ahrendt S."/>
            <person name="Andreopoulos W."/>
            <person name="He G."/>
            <person name="LaButti K."/>
            <person name="Lipzen A."/>
            <person name="Ng V."/>
            <person name="Riley R."/>
            <person name="Sandor L."/>
            <person name="Barry K."/>
            <person name="Martinez A.T."/>
            <person name="Xiao Y."/>
            <person name="Gibbons J.G."/>
            <person name="Terashima K."/>
            <person name="Grigoriev I.V."/>
            <person name="Hibbett D."/>
        </authorList>
    </citation>
    <scope>NUCLEOTIDE SEQUENCE</scope>
    <source>
        <strain evidence="2">ET3784</strain>
    </source>
</reference>
<dbReference type="AlphaFoldDB" id="A0AA38JI33"/>
<gene>
    <name evidence="2" type="ORF">DFJ43DRAFT_1078133</name>
</gene>
<feature type="transmembrane region" description="Helical" evidence="1">
    <location>
        <begin position="6"/>
        <end position="22"/>
    </location>
</feature>
<dbReference type="Proteomes" id="UP001176059">
    <property type="component" value="Unassembled WGS sequence"/>
</dbReference>
<keyword evidence="1" id="KW-0812">Transmembrane</keyword>
<protein>
    <submittedName>
        <fullName evidence="2">Uncharacterized protein</fullName>
    </submittedName>
</protein>
<dbReference type="EMBL" id="JANVFO010000029">
    <property type="protein sequence ID" value="KAJ3731623.1"/>
    <property type="molecule type" value="Genomic_DNA"/>
</dbReference>
<accession>A0AA38JI33</accession>
<organism evidence="2 3">
    <name type="scientific">Lentinula guzmanii</name>
    <dbReference type="NCBI Taxonomy" id="2804957"/>
    <lineage>
        <taxon>Eukaryota</taxon>
        <taxon>Fungi</taxon>
        <taxon>Dikarya</taxon>
        <taxon>Basidiomycota</taxon>
        <taxon>Agaricomycotina</taxon>
        <taxon>Agaricomycetes</taxon>
        <taxon>Agaricomycetidae</taxon>
        <taxon>Agaricales</taxon>
        <taxon>Marasmiineae</taxon>
        <taxon>Omphalotaceae</taxon>
        <taxon>Lentinula</taxon>
    </lineage>
</organism>
<evidence type="ECO:0000256" key="1">
    <source>
        <dbReference type="SAM" id="Phobius"/>
    </source>
</evidence>
<reference evidence="2" key="1">
    <citation type="submission" date="2022-08" db="EMBL/GenBank/DDBJ databases">
        <authorList>
            <consortium name="DOE Joint Genome Institute"/>
            <person name="Min B."/>
            <person name="Sierra-Patev S."/>
            <person name="Naranjo-Ortiz M."/>
            <person name="Looney B."/>
            <person name="Konkel Z."/>
            <person name="Slot J.C."/>
            <person name="Sakamoto Y."/>
            <person name="Steenwyk J.L."/>
            <person name="Rokas A."/>
            <person name="Carro J."/>
            <person name="Camarero S."/>
            <person name="Ferreira P."/>
            <person name="Molpeceres G."/>
            <person name="Ruiz-duenas F.J."/>
            <person name="Serrano A."/>
            <person name="Henrissat B."/>
            <person name="Drula E."/>
            <person name="Hughes K.W."/>
            <person name="Mata J.L."/>
            <person name="Ishikawa N.K."/>
            <person name="Vargas-Isla R."/>
            <person name="Ushijima S."/>
            <person name="Smith C.A."/>
            <person name="Ahrendt S."/>
            <person name="Andreopoulos W."/>
            <person name="He G."/>
            <person name="LaButti K."/>
            <person name="Lipzen A."/>
            <person name="Ng V."/>
            <person name="Riley R."/>
            <person name="Sandor L."/>
            <person name="Barry K."/>
            <person name="Martinez A.T."/>
            <person name="Xiao Y."/>
            <person name="Gibbons J.G."/>
            <person name="Terashima K."/>
            <person name="Hibbett D.S."/>
            <person name="Grigoriev I.V."/>
        </authorList>
    </citation>
    <scope>NUCLEOTIDE SEQUENCE</scope>
    <source>
        <strain evidence="2">ET3784</strain>
    </source>
</reference>
<evidence type="ECO:0000313" key="2">
    <source>
        <dbReference type="EMBL" id="KAJ3731623.1"/>
    </source>
</evidence>
<keyword evidence="3" id="KW-1185">Reference proteome</keyword>